<dbReference type="Gene3D" id="3.50.50.60">
    <property type="entry name" value="FAD/NAD(P)-binding domain"/>
    <property type="match status" value="1"/>
</dbReference>
<dbReference type="Pfam" id="PF08669">
    <property type="entry name" value="GCV_T_C"/>
    <property type="match status" value="1"/>
</dbReference>
<dbReference type="Gene3D" id="3.30.1360.120">
    <property type="entry name" value="Probable tRNA modification gtpase trme, domain 1"/>
    <property type="match status" value="1"/>
</dbReference>
<dbReference type="eggNOG" id="COG0404">
    <property type="taxonomic scope" value="Bacteria"/>
</dbReference>
<dbReference type="AlphaFoldDB" id="K2LT08"/>
<feature type="domain" description="FAD/NAD(P)-binding" evidence="5">
    <location>
        <begin position="176"/>
        <end position="442"/>
    </location>
</feature>
<protein>
    <submittedName>
        <fullName evidence="8">Sarcosine oxidase subunit alpha</fullName>
    </submittedName>
</protein>
<comment type="similarity">
    <text evidence="1">Belongs to the GcvT family.</text>
</comment>
<dbReference type="InterPro" id="IPR027266">
    <property type="entry name" value="TrmE/GcvT-like"/>
</dbReference>
<dbReference type="PATRIC" id="fig|391937.3.peg.215"/>
<dbReference type="RefSeq" id="WP_008593197.1">
    <property type="nucleotide sequence ID" value="NZ_AMRM01000001.1"/>
</dbReference>
<dbReference type="EMBL" id="AMRM01000001">
    <property type="protein sequence ID" value="EKF20919.1"/>
    <property type="molecule type" value="Genomic_DNA"/>
</dbReference>
<dbReference type="Gene3D" id="1.10.10.1100">
    <property type="entry name" value="BFD-like [2Fe-2S]-binding domain"/>
    <property type="match status" value="1"/>
</dbReference>
<feature type="domain" description="Aminomethyltransferase C-terminal" evidence="6">
    <location>
        <begin position="904"/>
        <end position="989"/>
    </location>
</feature>
<dbReference type="PRINTS" id="PR00411">
    <property type="entry name" value="PNDRDTASEI"/>
</dbReference>
<dbReference type="STRING" id="391937.NA2_01035"/>
<dbReference type="NCBIfam" id="TIGR01372">
    <property type="entry name" value="soxA"/>
    <property type="match status" value="1"/>
</dbReference>
<dbReference type="PANTHER" id="PTHR43757:SF2">
    <property type="entry name" value="AMINOMETHYLTRANSFERASE, MITOCHONDRIAL"/>
    <property type="match status" value="1"/>
</dbReference>
<dbReference type="Pfam" id="PF17806">
    <property type="entry name" value="SO_alpha_A3"/>
    <property type="match status" value="1"/>
</dbReference>
<reference evidence="8 9" key="1">
    <citation type="journal article" date="2012" name="J. Bacteriol.">
        <title>Genome Sequence of Nitratireductor pacificus Type Strain pht-3B.</title>
        <authorList>
            <person name="Lai Q."/>
            <person name="Li G."/>
            <person name="Shao Z."/>
        </authorList>
    </citation>
    <scope>NUCLEOTIDE SEQUENCE [LARGE SCALE GENOMIC DNA]</scope>
    <source>
        <strain evidence="9">pht-3B</strain>
    </source>
</reference>
<dbReference type="Pfam" id="PF01571">
    <property type="entry name" value="GCV_T"/>
    <property type="match status" value="1"/>
</dbReference>
<keyword evidence="2" id="KW-0560">Oxidoreductase</keyword>
<evidence type="ECO:0000256" key="2">
    <source>
        <dbReference type="ARBA" id="ARBA00023002"/>
    </source>
</evidence>
<dbReference type="OrthoDB" id="5287468at2"/>
<dbReference type="Pfam" id="PF07992">
    <property type="entry name" value="Pyr_redox_2"/>
    <property type="match status" value="1"/>
</dbReference>
<evidence type="ECO:0000256" key="3">
    <source>
        <dbReference type="SAM" id="MobiDB-lite"/>
    </source>
</evidence>
<comment type="caution">
    <text evidence="8">The sequence shown here is derived from an EMBL/GenBank/DDBJ whole genome shotgun (WGS) entry which is preliminary data.</text>
</comment>
<evidence type="ECO:0000259" key="6">
    <source>
        <dbReference type="Pfam" id="PF08669"/>
    </source>
</evidence>
<dbReference type="PRINTS" id="PR00368">
    <property type="entry name" value="FADPNR"/>
</dbReference>
<dbReference type="SUPFAM" id="SSF101790">
    <property type="entry name" value="Aminomethyltransferase beta-barrel domain"/>
    <property type="match status" value="1"/>
</dbReference>
<feature type="domain" description="SoxA A3" evidence="7">
    <location>
        <begin position="516"/>
        <end position="601"/>
    </location>
</feature>
<evidence type="ECO:0000259" key="7">
    <source>
        <dbReference type="Pfam" id="PF17806"/>
    </source>
</evidence>
<dbReference type="SUPFAM" id="SSF103025">
    <property type="entry name" value="Folate-binding domain"/>
    <property type="match status" value="1"/>
</dbReference>
<dbReference type="InterPro" id="IPR036188">
    <property type="entry name" value="FAD/NAD-bd_sf"/>
</dbReference>
<dbReference type="GO" id="GO:0046653">
    <property type="term" value="P:tetrahydrofolate metabolic process"/>
    <property type="evidence" value="ECO:0007669"/>
    <property type="project" value="InterPro"/>
</dbReference>
<dbReference type="PIRSF" id="PIRSF037980">
    <property type="entry name" value="SoxA"/>
    <property type="match status" value="1"/>
</dbReference>
<dbReference type="InterPro" id="IPR006222">
    <property type="entry name" value="GCVT_N"/>
</dbReference>
<evidence type="ECO:0000259" key="4">
    <source>
        <dbReference type="Pfam" id="PF01571"/>
    </source>
</evidence>
<dbReference type="InterPro" id="IPR042204">
    <property type="entry name" value="2Fe-2S-bd_N"/>
</dbReference>
<organism evidence="8 9">
    <name type="scientific">Nitratireductor pacificus pht-3B</name>
    <dbReference type="NCBI Taxonomy" id="391937"/>
    <lineage>
        <taxon>Bacteria</taxon>
        <taxon>Pseudomonadati</taxon>
        <taxon>Pseudomonadota</taxon>
        <taxon>Alphaproteobacteria</taxon>
        <taxon>Hyphomicrobiales</taxon>
        <taxon>Phyllobacteriaceae</taxon>
        <taxon>Nitratireductor</taxon>
    </lineage>
</organism>
<feature type="domain" description="GCVT N-terminal" evidence="4">
    <location>
        <begin position="614"/>
        <end position="884"/>
    </location>
</feature>
<sequence>MSPRRSASGGSIDRLRTIRFTFDGEAYAGHAGDTLASALLANGVRLVGRSFKYHRPRGVFTAGIDEPNALVTILRDNVREPNIPATRIEIYDGLRAESQNRFPSLAFDLGAVNRLGGRMLGAGFYYKTFMGPAVGPLRSTRFWMFCERFIRRAAGLGRADHAPDPSRYERMNAFCDVLVVGGGISGLMAAEAAARAGKRVILAEQEPETGGFALWSGETIAGKPAADWARTMTEKLAALDNVRILPRTTVWGHYDGNTLAALERIGDHLPKTPKGHPRHRHWTIRAGAVVLATGALERPIAFPGNDRPGVMLAGAVRRYAGEFGVLCGDRTVFFTNNDSAYQAASALKRAGGHVAAIVDVRRTISEAAAALAAEAGVVPLTGQAIVETRGGRQVTGIVVQPFDAATGALSGDARPVECDCLAVSGGFQPVIHLASQAGAKAEWDETMQAFLPPAPGQHWRGAGSFLGDMTTAGALETGRDAGLWASGKKPSRAKLPETGAPPIDIAPAPVFEIRGKGKAFVDLQHDVTADDVRLAHREGFVSVEHLKRYTTLGMATDQGKTSNVPGLAIMAEARGISIPEAGTTRFRPPYAPVSIGALAAERYGDLKPDRLTPMHDWHVEHGARMMEAGLWHRPMIYGAPGETVEQAYIREAGAVRRSVGIVDVSTLGKIAVKGPDAAEFLDRVYTNMFSTLPVGRARYGLMLREDGIAFDDGTTWRLGENDFLMTTTTANAGPVMQHLEYVLDVVWPDLRVHLTSVTDQWASAAIAGPDARKVLEKCVAGTMVDNEALPFMGIVRGTVEGAPVMICRLSFSGELAYEVYCGAGHGLHIWEALMDAGEPFGITPYGMEALGTLRIEKGHVTGAEIDGRTTARDLYLDWMLSKKKPFIGSGLMDRPGLIDRNRIRLVGVISLDGQPLGGGAHIVEGGSLDDLGQSIGHITAFCYSPALAKYIGLALVKGGKARHGTRAFVSDPLRKRFGPVELVSHHFFDPDGRRMHG</sequence>
<proteinExistence type="inferred from homology"/>
<dbReference type="InterPro" id="IPR041117">
    <property type="entry name" value="SoxA_A3"/>
</dbReference>
<dbReference type="InterPro" id="IPR013977">
    <property type="entry name" value="GcvT_C"/>
</dbReference>
<dbReference type="GO" id="GO:0008115">
    <property type="term" value="F:sarcosine oxidase activity"/>
    <property type="evidence" value="ECO:0007669"/>
    <property type="project" value="InterPro"/>
</dbReference>
<evidence type="ECO:0000259" key="5">
    <source>
        <dbReference type="Pfam" id="PF07992"/>
    </source>
</evidence>
<accession>K2LT08</accession>
<dbReference type="InterPro" id="IPR029043">
    <property type="entry name" value="GcvT/YgfZ_C"/>
</dbReference>
<dbReference type="Proteomes" id="UP000006786">
    <property type="component" value="Unassembled WGS sequence"/>
</dbReference>
<feature type="region of interest" description="Disordered" evidence="3">
    <location>
        <begin position="482"/>
        <end position="501"/>
    </location>
</feature>
<dbReference type="InterPro" id="IPR006277">
    <property type="entry name" value="Sarcosine_oxidase_asu"/>
</dbReference>
<dbReference type="PANTHER" id="PTHR43757">
    <property type="entry name" value="AMINOMETHYLTRANSFERASE"/>
    <property type="match status" value="1"/>
</dbReference>
<dbReference type="SUPFAM" id="SSF51905">
    <property type="entry name" value="FAD/NAD(P)-binding domain"/>
    <property type="match status" value="1"/>
</dbReference>
<dbReference type="InterPro" id="IPR023753">
    <property type="entry name" value="FAD/NAD-binding_dom"/>
</dbReference>
<name>K2LT08_9HYPH</name>
<dbReference type="Gene3D" id="3.10.20.440">
    <property type="entry name" value="2Fe-2S iron-sulphur cluster binding domain, sarcosine oxidase, alpha subunit, N-terminal domain"/>
    <property type="match status" value="1"/>
</dbReference>
<gene>
    <name evidence="8" type="ORF">NA2_01035</name>
</gene>
<dbReference type="eggNOG" id="COG0446">
    <property type="taxonomic scope" value="Bacteria"/>
</dbReference>
<dbReference type="InterPro" id="IPR041854">
    <property type="entry name" value="BFD-like_2Fe2S-bd_dom_sf"/>
</dbReference>
<dbReference type="InterPro" id="IPR028896">
    <property type="entry name" value="GcvT/YgfZ/DmdA"/>
</dbReference>
<evidence type="ECO:0000313" key="9">
    <source>
        <dbReference type="Proteomes" id="UP000006786"/>
    </source>
</evidence>
<keyword evidence="9" id="KW-1185">Reference proteome</keyword>
<dbReference type="Pfam" id="PF13510">
    <property type="entry name" value="Fer2_4"/>
    <property type="match status" value="1"/>
</dbReference>
<evidence type="ECO:0000256" key="1">
    <source>
        <dbReference type="ARBA" id="ARBA00008609"/>
    </source>
</evidence>
<evidence type="ECO:0000313" key="8">
    <source>
        <dbReference type="EMBL" id="EKF20919.1"/>
    </source>
</evidence>